<name>L8GMN1_ACACF</name>
<dbReference type="Proteomes" id="UP000011083">
    <property type="component" value="Unassembled WGS sequence"/>
</dbReference>
<proteinExistence type="predicted"/>
<keyword evidence="4" id="KW-1185">Reference proteome</keyword>
<dbReference type="RefSeq" id="XP_004336338.1">
    <property type="nucleotide sequence ID" value="XM_004336290.1"/>
</dbReference>
<feature type="region of interest" description="Disordered" evidence="1">
    <location>
        <begin position="243"/>
        <end position="262"/>
    </location>
</feature>
<reference evidence="3 4" key="1">
    <citation type="journal article" date="2013" name="Genome Biol.">
        <title>Genome of Acanthamoeba castellanii highlights extensive lateral gene transfer and early evolution of tyrosine kinase signaling.</title>
        <authorList>
            <person name="Clarke M."/>
            <person name="Lohan A.J."/>
            <person name="Liu B."/>
            <person name="Lagkouvardos I."/>
            <person name="Roy S."/>
            <person name="Zafar N."/>
            <person name="Bertelli C."/>
            <person name="Schilde C."/>
            <person name="Kianianmomeni A."/>
            <person name="Burglin T.R."/>
            <person name="Frech C."/>
            <person name="Turcotte B."/>
            <person name="Kopec K.O."/>
            <person name="Synnott J.M."/>
            <person name="Choo C."/>
            <person name="Paponov I."/>
            <person name="Finkler A."/>
            <person name="Soon Heng Tan C."/>
            <person name="Hutchins A.P."/>
            <person name="Weinmeier T."/>
            <person name="Rattei T."/>
            <person name="Chu J.S."/>
            <person name="Gimenez G."/>
            <person name="Irimia M."/>
            <person name="Rigden D.J."/>
            <person name="Fitzpatrick D.A."/>
            <person name="Lorenzo-Morales J."/>
            <person name="Bateman A."/>
            <person name="Chiu C.H."/>
            <person name="Tang P."/>
            <person name="Hegemann P."/>
            <person name="Fromm H."/>
            <person name="Raoult D."/>
            <person name="Greub G."/>
            <person name="Miranda-Saavedra D."/>
            <person name="Chen N."/>
            <person name="Nash P."/>
            <person name="Ginger M.L."/>
            <person name="Horn M."/>
            <person name="Schaap P."/>
            <person name="Caler L."/>
            <person name="Loftus B."/>
        </authorList>
    </citation>
    <scope>NUCLEOTIDE SEQUENCE [LARGE SCALE GENOMIC DNA]</scope>
    <source>
        <strain evidence="3 4">Neff</strain>
    </source>
</reference>
<dbReference type="EMBL" id="KB008060">
    <property type="protein sequence ID" value="ELR14325.1"/>
    <property type="molecule type" value="Genomic_DNA"/>
</dbReference>
<sequence length="338" mass="39066">MQIDEDRLEKNDNLYDNAFNLLAVTQKLLNTIITSTKQMPKYVHDTITQMAIGMGSDDRKLILVAKVLQNIAHQHVPSKDEPYLKVTREFTKESIEVVKTWATQLLEVDPRVDRYMRRQQKRSRGADMHKMRKKRLRPYLLKICAFMLSNEDQIRAYFEHRARFARDPMKISQVYGRFANLIDELKGAAASKTRKRKARRWSALRNLFVARMCTTPPVEQLKDSEEAEAAEETKCKIGHDVARVRSAQQQQQQQEQKQQQTLRALVNHRDDVESGDSTEEEGYNNGNSSKPKEVNRDDSGSSSSEALDGRGRQSTTKKKSKRQPYVIVLPTRTNIKKC</sequence>
<dbReference type="InterPro" id="IPR008936">
    <property type="entry name" value="Rho_GTPase_activation_prot"/>
</dbReference>
<dbReference type="Gene3D" id="1.10.506.10">
    <property type="entry name" value="GTPase Activation - p120gap, domain 1"/>
    <property type="match status" value="1"/>
</dbReference>
<evidence type="ECO:0000313" key="3">
    <source>
        <dbReference type="EMBL" id="ELR14325.1"/>
    </source>
</evidence>
<organism evidence="3 4">
    <name type="scientific">Acanthamoeba castellanii (strain ATCC 30010 / Neff)</name>
    <dbReference type="NCBI Taxonomy" id="1257118"/>
    <lineage>
        <taxon>Eukaryota</taxon>
        <taxon>Amoebozoa</taxon>
        <taxon>Discosea</taxon>
        <taxon>Longamoebia</taxon>
        <taxon>Centramoebida</taxon>
        <taxon>Acanthamoebidae</taxon>
        <taxon>Acanthamoeba</taxon>
    </lineage>
</organism>
<dbReference type="GeneID" id="14914869"/>
<dbReference type="AlphaFoldDB" id="L8GMN1"/>
<dbReference type="PROSITE" id="PS50018">
    <property type="entry name" value="RAS_GTPASE_ACTIV_2"/>
    <property type="match status" value="1"/>
</dbReference>
<dbReference type="InterPro" id="IPR001936">
    <property type="entry name" value="RasGAP_dom"/>
</dbReference>
<gene>
    <name evidence="3" type="ORF">ACA1_107460</name>
</gene>
<accession>L8GMN1</accession>
<evidence type="ECO:0000313" key="4">
    <source>
        <dbReference type="Proteomes" id="UP000011083"/>
    </source>
</evidence>
<dbReference type="VEuPathDB" id="AmoebaDB:ACA1_107460"/>
<feature type="compositionally biased region" description="Low complexity" evidence="1">
    <location>
        <begin position="248"/>
        <end position="260"/>
    </location>
</feature>
<feature type="region of interest" description="Disordered" evidence="1">
    <location>
        <begin position="270"/>
        <end position="338"/>
    </location>
</feature>
<dbReference type="SUPFAM" id="SSF48350">
    <property type="entry name" value="GTPase activation domain, GAP"/>
    <property type="match status" value="1"/>
</dbReference>
<feature type="compositionally biased region" description="Basic and acidic residues" evidence="1">
    <location>
        <begin position="290"/>
        <end position="299"/>
    </location>
</feature>
<protein>
    <recommendedName>
        <fullName evidence="2">Ras-GAP domain-containing protein</fullName>
    </recommendedName>
</protein>
<dbReference type="KEGG" id="acan:ACA1_107460"/>
<feature type="compositionally biased region" description="Acidic residues" evidence="1">
    <location>
        <begin position="273"/>
        <end position="282"/>
    </location>
</feature>
<evidence type="ECO:0000256" key="1">
    <source>
        <dbReference type="SAM" id="MobiDB-lite"/>
    </source>
</evidence>
<feature type="domain" description="Ras-GAP" evidence="2">
    <location>
        <begin position="1"/>
        <end position="40"/>
    </location>
</feature>
<evidence type="ECO:0000259" key="2">
    <source>
        <dbReference type="PROSITE" id="PS50018"/>
    </source>
</evidence>